<keyword evidence="2" id="KW-0802">TPR repeat</keyword>
<dbReference type="RefSeq" id="WP_012030633.1">
    <property type="nucleotide sequence ID" value="NC_009446.1"/>
</dbReference>
<dbReference type="EMBL" id="CP000513">
    <property type="protein sequence ID" value="ABQ14027.1"/>
    <property type="molecule type" value="Genomic_DNA"/>
</dbReference>
<dbReference type="HOGENOM" id="CLU_1445537_0_0_6"/>
<gene>
    <name evidence="3" type="ordered locus">DNO_0289</name>
</gene>
<dbReference type="InterPro" id="IPR051685">
    <property type="entry name" value="Ycf3/AcsC/BcsC/TPR_MFPF"/>
</dbReference>
<proteinExistence type="predicted"/>
<dbReference type="PANTHER" id="PTHR44943">
    <property type="entry name" value="CELLULOSE SYNTHASE OPERON PROTEIN C"/>
    <property type="match status" value="1"/>
</dbReference>
<evidence type="ECO:0000256" key="2">
    <source>
        <dbReference type="ARBA" id="ARBA00022803"/>
    </source>
</evidence>
<dbReference type="eggNOG" id="COG0457">
    <property type="taxonomic scope" value="Bacteria"/>
</dbReference>
<protein>
    <submittedName>
        <fullName evidence="3">Uncharacterized protein</fullName>
    </submittedName>
</protein>
<dbReference type="Pfam" id="PF13432">
    <property type="entry name" value="TPR_16"/>
    <property type="match status" value="2"/>
</dbReference>
<evidence type="ECO:0000256" key="1">
    <source>
        <dbReference type="ARBA" id="ARBA00022737"/>
    </source>
</evidence>
<dbReference type="Proteomes" id="UP000000248">
    <property type="component" value="Chromosome"/>
</dbReference>
<keyword evidence="4" id="KW-1185">Reference proteome</keyword>
<dbReference type="KEGG" id="dno:DNO_0289"/>
<dbReference type="STRING" id="246195.DNO_0289"/>
<dbReference type="InterPro" id="IPR011990">
    <property type="entry name" value="TPR-like_helical_dom_sf"/>
</dbReference>
<evidence type="ECO:0000313" key="4">
    <source>
        <dbReference type="Proteomes" id="UP000000248"/>
    </source>
</evidence>
<organism evidence="3 4">
    <name type="scientific">Dichelobacter nodosus (strain VCS1703A)</name>
    <dbReference type="NCBI Taxonomy" id="246195"/>
    <lineage>
        <taxon>Bacteria</taxon>
        <taxon>Pseudomonadati</taxon>
        <taxon>Pseudomonadota</taxon>
        <taxon>Gammaproteobacteria</taxon>
        <taxon>Cardiobacteriales</taxon>
        <taxon>Cardiobacteriaceae</taxon>
        <taxon>Dichelobacter</taxon>
    </lineage>
</organism>
<sequence length="187" mass="20760">MILLLWNHAWAEPAPPVALLSPTGKTNTLTESSTATPSNEAPATFNYEHVELEAINGNPESALEQLNKHLSAHPDDARAAYSKGLILMQLKRVDEAERWFKMMQSNFPNVTHSYNALAVIYSGRGDLLSAQSVLEALLRLQPQQQTARLNLAKIYLRLAQENYSKALKADPKNDKIARTLTALKALQ</sequence>
<reference evidence="3 4" key="1">
    <citation type="journal article" date="2007" name="Nat. Biotechnol.">
        <title>Genome sequence and identification of candidate vaccine antigens from the animal pathogen Dichelobacter nodosus.</title>
        <authorList>
            <person name="Myers G.S."/>
            <person name="Parker D."/>
            <person name="Al-Hasani K."/>
            <person name="Kennan R.M."/>
            <person name="Seemann T."/>
            <person name="Ren Q."/>
            <person name="Badger J.H."/>
            <person name="Selengut J.D."/>
            <person name="Deboy R.T."/>
            <person name="Tettelin H."/>
            <person name="Boyce J.D."/>
            <person name="McCarl V.P."/>
            <person name="Han X."/>
            <person name="Nelson W.C."/>
            <person name="Madupu R."/>
            <person name="Mohamoud Y."/>
            <person name="Holley T."/>
            <person name="Fedorova N."/>
            <person name="Khouri H."/>
            <person name="Bottomley S.P."/>
            <person name="Whittington R.J."/>
            <person name="Adler B."/>
            <person name="Songer J.G."/>
            <person name="Rood J.I."/>
            <person name="Paulsen I.T."/>
        </authorList>
    </citation>
    <scope>NUCLEOTIDE SEQUENCE [LARGE SCALE GENOMIC DNA]</scope>
    <source>
        <strain evidence="3 4">VCS1703A</strain>
    </source>
</reference>
<dbReference type="PANTHER" id="PTHR44943:SF8">
    <property type="entry name" value="TPR REPEAT-CONTAINING PROTEIN MJ0263"/>
    <property type="match status" value="1"/>
</dbReference>
<accession>A5EW91</accession>
<name>A5EW91_DICNV</name>
<keyword evidence="1" id="KW-0677">Repeat</keyword>
<dbReference type="SUPFAM" id="SSF48452">
    <property type="entry name" value="TPR-like"/>
    <property type="match status" value="1"/>
</dbReference>
<dbReference type="Gene3D" id="1.25.40.10">
    <property type="entry name" value="Tetratricopeptide repeat domain"/>
    <property type="match status" value="1"/>
</dbReference>
<dbReference type="AlphaFoldDB" id="A5EW91"/>
<evidence type="ECO:0000313" key="3">
    <source>
        <dbReference type="EMBL" id="ABQ14027.1"/>
    </source>
</evidence>